<dbReference type="InterPro" id="IPR035472">
    <property type="entry name" value="RpiR-like_SIS"/>
</dbReference>
<dbReference type="OrthoDB" id="3684496at2"/>
<feature type="domain" description="SIS" evidence="5">
    <location>
        <begin position="124"/>
        <end position="265"/>
    </location>
</feature>
<feature type="domain" description="HTH rpiR-type" evidence="4">
    <location>
        <begin position="1"/>
        <end position="75"/>
    </location>
</feature>
<keyword evidence="1" id="KW-0805">Transcription regulation</keyword>
<dbReference type="Gene3D" id="1.10.10.10">
    <property type="entry name" value="Winged helix-like DNA-binding domain superfamily/Winged helix DNA-binding domain"/>
    <property type="match status" value="1"/>
</dbReference>
<dbReference type="GO" id="GO:0016853">
    <property type="term" value="F:isomerase activity"/>
    <property type="evidence" value="ECO:0007669"/>
    <property type="project" value="UniProtKB-KW"/>
</dbReference>
<dbReference type="PANTHER" id="PTHR30514">
    <property type="entry name" value="GLUCOKINASE"/>
    <property type="match status" value="1"/>
</dbReference>
<evidence type="ECO:0000256" key="3">
    <source>
        <dbReference type="ARBA" id="ARBA00023163"/>
    </source>
</evidence>
<evidence type="ECO:0000256" key="2">
    <source>
        <dbReference type="ARBA" id="ARBA00023125"/>
    </source>
</evidence>
<keyword evidence="6" id="KW-0413">Isomerase</keyword>
<dbReference type="SUPFAM" id="SSF53697">
    <property type="entry name" value="SIS domain"/>
    <property type="match status" value="1"/>
</dbReference>
<dbReference type="Pfam" id="PF01380">
    <property type="entry name" value="SIS"/>
    <property type="match status" value="1"/>
</dbReference>
<evidence type="ECO:0000259" key="5">
    <source>
        <dbReference type="PROSITE" id="PS51464"/>
    </source>
</evidence>
<dbReference type="PROSITE" id="PS51071">
    <property type="entry name" value="HTH_RPIR"/>
    <property type="match status" value="1"/>
</dbReference>
<keyword evidence="7" id="KW-1185">Reference proteome</keyword>
<protein>
    <submittedName>
        <fullName evidence="6">Sugar isomerase</fullName>
    </submittedName>
</protein>
<evidence type="ECO:0000313" key="6">
    <source>
        <dbReference type="EMBL" id="RSU03009.1"/>
    </source>
</evidence>
<dbReference type="InterPro" id="IPR001347">
    <property type="entry name" value="SIS_dom"/>
</dbReference>
<dbReference type="Gene3D" id="3.40.50.10490">
    <property type="entry name" value="Glucose-6-phosphate isomerase like protein, domain 1"/>
    <property type="match status" value="1"/>
</dbReference>
<sequence>MLLTEKLKKTLFSPTEQVVVDYLLDKRSLIANQTIKMIAEETYTSPSILIRISNKMEFGGWTDFKKAFLAEINYLDTHFQEIDANFPFTEKDSFTTIANKLGTLLQETITDSLDLLHHDDLAKAIRLMEDAPTIKIFTSNINVYLAQDFCHKMKRINKNVSIISLDGEQVFEATNSDSSVLALLISYSGETRSITHLLPILKKNKVKILALTNMGENTIAANADCSLKISTREKLYSKIGGFSSHYSIYFLLDTLYSCIFSLNYQKNLDHTIAISKMNDPRCSQLETLKED</sequence>
<dbReference type="GO" id="GO:0003677">
    <property type="term" value="F:DNA binding"/>
    <property type="evidence" value="ECO:0007669"/>
    <property type="project" value="UniProtKB-KW"/>
</dbReference>
<keyword evidence="2" id="KW-0238">DNA-binding</keyword>
<dbReference type="AlphaFoldDB" id="A0A430A7F2"/>
<dbReference type="GO" id="GO:0003700">
    <property type="term" value="F:DNA-binding transcription factor activity"/>
    <property type="evidence" value="ECO:0007669"/>
    <property type="project" value="InterPro"/>
</dbReference>
<dbReference type="CDD" id="cd05013">
    <property type="entry name" value="SIS_RpiR"/>
    <property type="match status" value="1"/>
</dbReference>
<proteinExistence type="predicted"/>
<dbReference type="InterPro" id="IPR036388">
    <property type="entry name" value="WH-like_DNA-bd_sf"/>
</dbReference>
<dbReference type="PANTHER" id="PTHR30514:SF10">
    <property type="entry name" value="MURR_RPIR FAMILY TRANSCRIPTIONAL REGULATOR"/>
    <property type="match status" value="1"/>
</dbReference>
<evidence type="ECO:0000313" key="7">
    <source>
        <dbReference type="Proteomes" id="UP000287101"/>
    </source>
</evidence>
<name>A0A430A7F2_9ENTE</name>
<comment type="caution">
    <text evidence="6">The sequence shown here is derived from an EMBL/GenBank/DDBJ whole genome shotgun (WGS) entry which is preliminary data.</text>
</comment>
<dbReference type="PROSITE" id="PS51464">
    <property type="entry name" value="SIS"/>
    <property type="match status" value="1"/>
</dbReference>
<dbReference type="RefSeq" id="WP_126831220.1">
    <property type="nucleotide sequence ID" value="NZ_CBCRYB010000004.1"/>
</dbReference>
<reference evidence="6 7" key="1">
    <citation type="submission" date="2017-05" db="EMBL/GenBank/DDBJ databases">
        <title>Vagococcus spp. assemblies.</title>
        <authorList>
            <person name="Gulvik C.A."/>
        </authorList>
    </citation>
    <scope>NUCLEOTIDE SEQUENCE [LARGE SCALE GENOMIC DNA]</scope>
    <source>
        <strain evidence="6 7">CCUG 41755</strain>
    </source>
</reference>
<dbReference type="InterPro" id="IPR000281">
    <property type="entry name" value="HTH_RpiR"/>
</dbReference>
<dbReference type="EMBL" id="NGJY01000002">
    <property type="protein sequence ID" value="RSU03009.1"/>
    <property type="molecule type" value="Genomic_DNA"/>
</dbReference>
<gene>
    <name evidence="6" type="ORF">CBF31_04590</name>
</gene>
<evidence type="ECO:0000259" key="4">
    <source>
        <dbReference type="PROSITE" id="PS51071"/>
    </source>
</evidence>
<dbReference type="InterPro" id="IPR046348">
    <property type="entry name" value="SIS_dom_sf"/>
</dbReference>
<dbReference type="GO" id="GO:0097367">
    <property type="term" value="F:carbohydrate derivative binding"/>
    <property type="evidence" value="ECO:0007669"/>
    <property type="project" value="InterPro"/>
</dbReference>
<keyword evidence="3" id="KW-0804">Transcription</keyword>
<dbReference type="InterPro" id="IPR047640">
    <property type="entry name" value="RpiR-like"/>
</dbReference>
<dbReference type="Pfam" id="PF01418">
    <property type="entry name" value="HTH_6"/>
    <property type="match status" value="1"/>
</dbReference>
<evidence type="ECO:0000256" key="1">
    <source>
        <dbReference type="ARBA" id="ARBA00023015"/>
    </source>
</evidence>
<dbReference type="Proteomes" id="UP000287101">
    <property type="component" value="Unassembled WGS sequence"/>
</dbReference>
<accession>A0A430A7F2</accession>
<dbReference type="SUPFAM" id="SSF46689">
    <property type="entry name" value="Homeodomain-like"/>
    <property type="match status" value="1"/>
</dbReference>
<dbReference type="GO" id="GO:1901135">
    <property type="term" value="P:carbohydrate derivative metabolic process"/>
    <property type="evidence" value="ECO:0007669"/>
    <property type="project" value="InterPro"/>
</dbReference>
<organism evidence="6 7">
    <name type="scientific">Vagococcus fessus</name>
    <dbReference type="NCBI Taxonomy" id="120370"/>
    <lineage>
        <taxon>Bacteria</taxon>
        <taxon>Bacillati</taxon>
        <taxon>Bacillota</taxon>
        <taxon>Bacilli</taxon>
        <taxon>Lactobacillales</taxon>
        <taxon>Enterococcaceae</taxon>
        <taxon>Vagococcus</taxon>
    </lineage>
</organism>
<dbReference type="InterPro" id="IPR009057">
    <property type="entry name" value="Homeodomain-like_sf"/>
</dbReference>